<keyword evidence="3" id="KW-1185">Reference proteome</keyword>
<dbReference type="EMBL" id="LSBJ02000015">
    <property type="protein sequence ID" value="OAQ58112.1"/>
    <property type="molecule type" value="Genomic_DNA"/>
</dbReference>
<organism evidence="2 3">
    <name type="scientific">Pochonia chlamydosporia 170</name>
    <dbReference type="NCBI Taxonomy" id="1380566"/>
    <lineage>
        <taxon>Eukaryota</taxon>
        <taxon>Fungi</taxon>
        <taxon>Dikarya</taxon>
        <taxon>Ascomycota</taxon>
        <taxon>Pezizomycotina</taxon>
        <taxon>Sordariomycetes</taxon>
        <taxon>Hypocreomycetidae</taxon>
        <taxon>Hypocreales</taxon>
        <taxon>Clavicipitaceae</taxon>
        <taxon>Pochonia</taxon>
    </lineage>
</organism>
<sequence>MPWVSSRCVSVPLSQLKWLDSINQIDIPERGAQVKQMRRIYESAKTVVIWLGPDEDQKAALAVDSVRQITNFLCRTLGISPEHLSSVEEVYHEIVFQNRHRIPLPQECDFVTKNMWESLLWLYRQPYFTRVWVIQEINANKHRLAYCGNEIIEWDAIELVAGYIILETDFSKTHGFTDAYCWWASTAPSELRQAKNWLHMLYLASNFGATDSRDVVYGLRGMMNCEEGGWLLDPDYSKSTVEVYRQTVEAAFVNYKSTNALLYVSGVEDPSWIPRWDRPMLFRNPFRFGKPVPWKPAGKSRPVWSIDKNKNILSLSGFVLDSIEYAEPYYETFFGSTIMASEEGKLELNRAWNRILGMMAKSLPGVPFENSILAATSISFSFGLDHKCQPSDEVPLFRNFVAYLKKVLDEETYNKYVSKATSEECKDGDGDVFGKPVWDFNYPVASFFITKTKMIGCCIASTAPGDFIYVPHGCTYPLVLRPNSDQFRIRGFCFVHGIMKGESQNSAGRMVDIR</sequence>
<evidence type="ECO:0000313" key="2">
    <source>
        <dbReference type="EMBL" id="OAQ58112.1"/>
    </source>
</evidence>
<dbReference type="Proteomes" id="UP000078397">
    <property type="component" value="Unassembled WGS sequence"/>
</dbReference>
<dbReference type="PANTHER" id="PTHR24148">
    <property type="entry name" value="ANKYRIN REPEAT DOMAIN-CONTAINING PROTEIN 39 HOMOLOG-RELATED"/>
    <property type="match status" value="1"/>
</dbReference>
<evidence type="ECO:0000259" key="1">
    <source>
        <dbReference type="Pfam" id="PF06985"/>
    </source>
</evidence>
<comment type="caution">
    <text evidence="2">The sequence shown here is derived from an EMBL/GenBank/DDBJ whole genome shotgun (WGS) entry which is preliminary data.</text>
</comment>
<reference evidence="2 3" key="1">
    <citation type="journal article" date="2016" name="PLoS Pathog.">
        <title>Biosynthesis of antibiotic leucinostatins in bio-control fungus Purpureocillium lilacinum and their inhibition on phytophthora revealed by genome mining.</title>
        <authorList>
            <person name="Wang G."/>
            <person name="Liu Z."/>
            <person name="Lin R."/>
            <person name="Li E."/>
            <person name="Mao Z."/>
            <person name="Ling J."/>
            <person name="Yang Y."/>
            <person name="Yin W.B."/>
            <person name="Xie B."/>
        </authorList>
    </citation>
    <scope>NUCLEOTIDE SEQUENCE [LARGE SCALE GENOMIC DNA]</scope>
    <source>
        <strain evidence="2">170</strain>
    </source>
</reference>
<dbReference type="Pfam" id="PF06985">
    <property type="entry name" value="HET"/>
    <property type="match status" value="1"/>
</dbReference>
<protein>
    <submittedName>
        <fullName evidence="2">Ankyrin repeat and SAM domain-containing protein 6</fullName>
    </submittedName>
</protein>
<dbReference type="STRING" id="1380566.A0A179EY82"/>
<name>A0A179EY82_METCM</name>
<dbReference type="InterPro" id="IPR010730">
    <property type="entry name" value="HET"/>
</dbReference>
<proteinExistence type="predicted"/>
<dbReference type="AlphaFoldDB" id="A0A179EY82"/>
<accession>A0A179EY82</accession>
<gene>
    <name evidence="2" type="ORF">VFPPC_14904</name>
</gene>
<dbReference type="KEGG" id="pchm:VFPPC_14904"/>
<dbReference type="OrthoDB" id="2504919at2759"/>
<feature type="domain" description="Heterokaryon incompatibility" evidence="1">
    <location>
        <begin position="18"/>
        <end position="136"/>
    </location>
</feature>
<evidence type="ECO:0000313" key="3">
    <source>
        <dbReference type="Proteomes" id="UP000078397"/>
    </source>
</evidence>
<dbReference type="RefSeq" id="XP_018136325.1">
    <property type="nucleotide sequence ID" value="XM_018292672.1"/>
</dbReference>
<dbReference type="PANTHER" id="PTHR24148:SF82">
    <property type="entry name" value="HETEROKARYON INCOMPATIBILITY DOMAIN-CONTAINING PROTEIN"/>
    <property type="match status" value="1"/>
</dbReference>
<dbReference type="GeneID" id="28856666"/>
<dbReference type="InterPro" id="IPR052895">
    <property type="entry name" value="HetReg/Transcr_Mod"/>
</dbReference>